<evidence type="ECO:0000256" key="6">
    <source>
        <dbReference type="ARBA" id="ARBA00022490"/>
    </source>
</evidence>
<dbReference type="PROSITE" id="PS51698">
    <property type="entry name" value="U_BOX"/>
    <property type="match status" value="1"/>
</dbReference>
<dbReference type="SMART" id="SM00504">
    <property type="entry name" value="Ubox"/>
    <property type="match status" value="1"/>
</dbReference>
<dbReference type="InterPro" id="IPR003613">
    <property type="entry name" value="Ubox_domain"/>
</dbReference>
<sequence>MFAKQPIPSTTIFQTITLLLLLLQLNFDYIESIDCFRCTSFGGVNQWCEDPFHNNYSSTILQSPCWTGRKGRDGLYPATACIKLSGRFEDNGETMIVRDCALDSGSLTTDTELVRMSHCGGFYFDNRYVKGCVQSCSENACNYASSLSRQIIMYTIIQRKFKISKQTTMSDLEINILENKTLYNHQYLTAIFQIYPQQQNNGINLNDGERQKSDNENDVPIICSVFHDASDDYLSFENYSLYVFESLIEKNFNENKYYIDKRFFSDQRSSLFRSNRFAFRIFDDYTNSMAYLFDCYCRYEIVKDFANLIPLSEQKTLKRYIIDQAALLLVMPDLNKVASTNGSNDDQTMKPFNDLLEITQLTTPWLSDHMNYFKKFFVDITDTIHAAKMGIQNSEYNSSLSDLSPGELNLNLIIKPLYERFCENFKKSHLLTPIFIDDITSLNILVASPTLAEIFIDLNSPSSLLESGVTSSSNASSSQNNRGPSFNNNEDAFRNPMRDVFLNSIMNVQSNNSVDTSQEKIFQECLLGILLSNSPLPSLFSSKKNNTNLLNLILNNPDFEYQFFNSPTTHTPSEMERIELQIDDYLQKLRTKLTDLFYSLLRSPPQVRTKTLKWIECCLATFNTRSKLWMNELFTLVSGNTSQISDGFLLNFSAVLLNLCKPFCTWSENNCKLIEIYPAYSINEKMLKVDPLYIRYCRQEGTTTVTNRPNDYGPYLNILKQESSLISGDNFASRVARDNSNNRTTDQSSSTTNISQSNVDEKPNISGDDYQPNFISRLFFMTHKSLHIGFRVIHERFTAINQENGQLQRRLDQLGMGMGFNSMTRNNLNPQQQETLTKFDRNMTVTLSMKSALTETNYLNLLLEFYLATASWINNLAVCPLDKEGPDSFIRLDAQINGKNYFQSKPSPCLQWVPEFIIENIIDFMLFLRYFEIKPKVFSLKSGLEPFMVMSILFMGSPQRMRNPHLRAKMAEMLEALLPTVQANFAPFHLEQLFLKPYFIEELFPALLSGFVSIEISDEANNADVVAFEQKFNYRRPMYVVFKYLCTIEQHQMKLIDLAAFAEANVDCVQLPIFLRFINLLINDAIFLLDEGLSLMSKLREIQQERESDAWSRLPQVTRQHNEANFVHLGRLAKFHNFIGRDTIATLATITSHVKSFFSHRILVDRMAAMLNYFLHNLVGPNKRNFKVKQMNDYEFNPGELVKNISRIYVNLACNNPISIDMNNTIGGGIRSNKVNPRYEEFCLAIGRDDRSYSPDLLIQAEEILTNKLGQPMLGQDMLVVDKSVKELILRHRHSEIPMDDIPEEFLDPLMSTLMSDPVILPNSHKILDRATITRHLLSDHTDPYTRTPLTMDMLIPDVELKKRIETFIANKSKEMNKE</sequence>
<dbReference type="Proteomes" id="UP000887458">
    <property type="component" value="Unassembled WGS sequence"/>
</dbReference>
<dbReference type="PANTHER" id="PTHR13931:SF16">
    <property type="entry name" value="UBIQUITIN CONJUGATION FACTOR E4 A"/>
    <property type="match status" value="1"/>
</dbReference>
<gene>
    <name evidence="15" type="primary">UBE4A</name>
    <name evidence="15" type="ORF">DERP_000824</name>
</gene>
<reference evidence="15 16" key="1">
    <citation type="journal article" date="2018" name="J. Allergy Clin. Immunol.">
        <title>High-quality assembly of Dermatophagoides pteronyssinus genome and transcriptome reveals a wide range of novel allergens.</title>
        <authorList>
            <person name="Liu X.Y."/>
            <person name="Yang K.Y."/>
            <person name="Wang M.Q."/>
            <person name="Kwok J.S."/>
            <person name="Zeng X."/>
            <person name="Yang Z."/>
            <person name="Xiao X.J."/>
            <person name="Lau C.P."/>
            <person name="Li Y."/>
            <person name="Huang Z.M."/>
            <person name="Ba J.G."/>
            <person name="Yim A.K."/>
            <person name="Ouyang C.Y."/>
            <person name="Ngai S.M."/>
            <person name="Chan T.F."/>
            <person name="Leung E.L."/>
            <person name="Liu L."/>
            <person name="Liu Z.G."/>
            <person name="Tsui S.K."/>
        </authorList>
    </citation>
    <scope>NUCLEOTIDE SEQUENCE [LARGE SCALE GENOMIC DNA]</scope>
    <source>
        <strain evidence="15">Derp</strain>
    </source>
</reference>
<evidence type="ECO:0000256" key="11">
    <source>
        <dbReference type="ARBA" id="ARBA00040077"/>
    </source>
</evidence>
<comment type="similarity">
    <text evidence="4">Belongs to the ubiquitin conjugation factor E4 family.</text>
</comment>
<evidence type="ECO:0000256" key="10">
    <source>
        <dbReference type="ARBA" id="ARBA00037624"/>
    </source>
</evidence>
<evidence type="ECO:0000256" key="9">
    <source>
        <dbReference type="ARBA" id="ARBA00022990"/>
    </source>
</evidence>
<organism evidence="15 16">
    <name type="scientific">Dermatophagoides pteronyssinus</name>
    <name type="common">European house dust mite</name>
    <dbReference type="NCBI Taxonomy" id="6956"/>
    <lineage>
        <taxon>Eukaryota</taxon>
        <taxon>Metazoa</taxon>
        <taxon>Ecdysozoa</taxon>
        <taxon>Arthropoda</taxon>
        <taxon>Chelicerata</taxon>
        <taxon>Arachnida</taxon>
        <taxon>Acari</taxon>
        <taxon>Acariformes</taxon>
        <taxon>Sarcoptiformes</taxon>
        <taxon>Astigmata</taxon>
        <taxon>Psoroptidia</taxon>
        <taxon>Analgoidea</taxon>
        <taxon>Pyroglyphidae</taxon>
        <taxon>Dermatophagoidinae</taxon>
        <taxon>Dermatophagoides</taxon>
    </lineage>
</organism>
<feature type="region of interest" description="Disordered" evidence="12">
    <location>
        <begin position="736"/>
        <end position="766"/>
    </location>
</feature>
<evidence type="ECO:0000256" key="12">
    <source>
        <dbReference type="SAM" id="MobiDB-lite"/>
    </source>
</evidence>
<dbReference type="CDD" id="cd16657">
    <property type="entry name" value="RING-Ubox_UBE4A"/>
    <property type="match status" value="1"/>
</dbReference>
<accession>A0ABQ8J1I8</accession>
<evidence type="ECO:0000313" key="15">
    <source>
        <dbReference type="EMBL" id="KAH9416321.1"/>
    </source>
</evidence>
<comment type="function">
    <text evidence="10">Ubiquitin-protein ligase that probably functions as an E3 ligase in conjunction with specific E1 and E2 ligases. May also function as an E4 ligase mediating the assembly of polyubiquitin chains on substrates ubiquitinated by another E3 ubiquitin ligase. Mediates 'Lys-48'-linked polyubiquitination of substrates.</text>
</comment>
<keyword evidence="7" id="KW-0808">Transferase</keyword>
<evidence type="ECO:0000256" key="3">
    <source>
        <dbReference type="ARBA" id="ARBA00004906"/>
    </source>
</evidence>
<feature type="region of interest" description="Disordered" evidence="12">
    <location>
        <begin position="469"/>
        <end position="490"/>
    </location>
</feature>
<comment type="subcellular location">
    <subcellularLocation>
        <location evidence="2">Cytoplasm</location>
    </subcellularLocation>
</comment>
<reference evidence="15 16" key="2">
    <citation type="journal article" date="2022" name="Mol. Biol. Evol.">
        <title>Comparative Genomics Reveals Insights into the Divergent Evolution of Astigmatic Mites and Household Pest Adaptations.</title>
        <authorList>
            <person name="Xiong Q."/>
            <person name="Wan A.T."/>
            <person name="Liu X."/>
            <person name="Fung C.S."/>
            <person name="Xiao X."/>
            <person name="Malainual N."/>
            <person name="Hou J."/>
            <person name="Wang L."/>
            <person name="Wang M."/>
            <person name="Yang K.Y."/>
            <person name="Cui Y."/>
            <person name="Leung E.L."/>
            <person name="Nong W."/>
            <person name="Shin S.K."/>
            <person name="Au S.W."/>
            <person name="Jeong K.Y."/>
            <person name="Chew F.T."/>
            <person name="Hui J.H."/>
            <person name="Leung T.F."/>
            <person name="Tungtrongchitr A."/>
            <person name="Zhong N."/>
            <person name="Liu Z."/>
            <person name="Tsui S.K."/>
        </authorList>
    </citation>
    <scope>NUCLEOTIDE SEQUENCE [LARGE SCALE GENOMIC DNA]</scope>
    <source>
        <strain evidence="15">Derp</strain>
    </source>
</reference>
<proteinExistence type="inferred from homology"/>
<feature type="signal peptide" evidence="13">
    <location>
        <begin position="1"/>
        <end position="32"/>
    </location>
</feature>
<feature type="compositionally biased region" description="Low complexity" evidence="12">
    <location>
        <begin position="469"/>
        <end position="481"/>
    </location>
</feature>
<feature type="chain" id="PRO_5047047364" description="Ubiquitin conjugation factor E4 A" evidence="13">
    <location>
        <begin position="33"/>
        <end position="1379"/>
    </location>
</feature>
<evidence type="ECO:0000256" key="1">
    <source>
        <dbReference type="ARBA" id="ARBA00000900"/>
    </source>
</evidence>
<comment type="caution">
    <text evidence="15">The sequence shown here is derived from an EMBL/GenBank/DDBJ whole genome shotgun (WGS) entry which is preliminary data.</text>
</comment>
<feature type="compositionally biased region" description="Low complexity" evidence="12">
    <location>
        <begin position="744"/>
        <end position="758"/>
    </location>
</feature>
<dbReference type="Gene3D" id="3.30.40.10">
    <property type="entry name" value="Zinc/RING finger domain, C3HC4 (zinc finger)"/>
    <property type="match status" value="1"/>
</dbReference>
<keyword evidence="6" id="KW-0963">Cytoplasm</keyword>
<feature type="domain" description="U-box" evidence="14">
    <location>
        <begin position="1301"/>
        <end position="1375"/>
    </location>
</feature>
<dbReference type="Pfam" id="PF10408">
    <property type="entry name" value="Ufd2P_core"/>
    <property type="match status" value="1"/>
</dbReference>
<evidence type="ECO:0000256" key="2">
    <source>
        <dbReference type="ARBA" id="ARBA00004496"/>
    </source>
</evidence>
<dbReference type="InterPro" id="IPR045132">
    <property type="entry name" value="UBE4"/>
</dbReference>
<evidence type="ECO:0000313" key="16">
    <source>
        <dbReference type="Proteomes" id="UP000887458"/>
    </source>
</evidence>
<dbReference type="Pfam" id="PF04564">
    <property type="entry name" value="U-box"/>
    <property type="match status" value="1"/>
</dbReference>
<evidence type="ECO:0000256" key="7">
    <source>
        <dbReference type="ARBA" id="ARBA00022679"/>
    </source>
</evidence>
<evidence type="ECO:0000259" key="14">
    <source>
        <dbReference type="PROSITE" id="PS51698"/>
    </source>
</evidence>
<keyword evidence="13" id="KW-0732">Signal</keyword>
<dbReference type="SUPFAM" id="SSF57850">
    <property type="entry name" value="RING/U-box"/>
    <property type="match status" value="1"/>
</dbReference>
<keyword evidence="16" id="KW-1185">Reference proteome</keyword>
<evidence type="ECO:0000256" key="5">
    <source>
        <dbReference type="ARBA" id="ARBA00012483"/>
    </source>
</evidence>
<protein>
    <recommendedName>
        <fullName evidence="11">Ubiquitin conjugation factor E4 A</fullName>
        <ecNumber evidence="5">2.3.2.27</ecNumber>
    </recommendedName>
</protein>
<dbReference type="EMBL" id="NJHN03000095">
    <property type="protein sequence ID" value="KAH9416321.1"/>
    <property type="molecule type" value="Genomic_DNA"/>
</dbReference>
<keyword evidence="8" id="KW-0833">Ubl conjugation pathway</keyword>
<dbReference type="PANTHER" id="PTHR13931">
    <property type="entry name" value="UBIQUITINATION FACTOR E4"/>
    <property type="match status" value="1"/>
</dbReference>
<dbReference type="InterPro" id="IPR019474">
    <property type="entry name" value="Ub_conjug_fac_E4_core"/>
</dbReference>
<evidence type="ECO:0000256" key="8">
    <source>
        <dbReference type="ARBA" id="ARBA00022786"/>
    </source>
</evidence>
<name>A0ABQ8J1I8_DERPT</name>
<comment type="catalytic activity">
    <reaction evidence="1">
        <text>S-ubiquitinyl-[E2 ubiquitin-conjugating enzyme]-L-cysteine + [acceptor protein]-L-lysine = [E2 ubiquitin-conjugating enzyme]-L-cysteine + N(6)-ubiquitinyl-[acceptor protein]-L-lysine.</text>
        <dbReference type="EC" id="2.3.2.27"/>
    </reaction>
</comment>
<evidence type="ECO:0000256" key="13">
    <source>
        <dbReference type="SAM" id="SignalP"/>
    </source>
</evidence>
<evidence type="ECO:0000256" key="4">
    <source>
        <dbReference type="ARBA" id="ARBA00007434"/>
    </source>
</evidence>
<dbReference type="InterPro" id="IPR013083">
    <property type="entry name" value="Znf_RING/FYVE/PHD"/>
</dbReference>
<dbReference type="EC" id="2.3.2.27" evidence="5"/>
<comment type="pathway">
    <text evidence="3">Protein modification; protein ubiquitination.</text>
</comment>
<keyword evidence="9" id="KW-0007">Acetylation</keyword>